<dbReference type="RefSeq" id="WP_231010153.1">
    <property type="nucleotide sequence ID" value="NZ_BAAAEW010000047.1"/>
</dbReference>
<dbReference type="SUPFAM" id="SSF159594">
    <property type="entry name" value="XCC0632-like"/>
    <property type="match status" value="1"/>
</dbReference>
<dbReference type="PROSITE" id="PS51257">
    <property type="entry name" value="PROKAR_LIPOPROTEIN"/>
    <property type="match status" value="1"/>
</dbReference>
<dbReference type="EMBL" id="BAAAEW010000047">
    <property type="protein sequence ID" value="GAA0769040.1"/>
    <property type="molecule type" value="Genomic_DNA"/>
</dbReference>
<name>A0ABP3VTF5_9BURK</name>
<dbReference type="Proteomes" id="UP001500279">
    <property type="component" value="Unassembled WGS sequence"/>
</dbReference>
<proteinExistence type="predicted"/>
<protein>
    <recommendedName>
        <fullName evidence="2">ABC-type transport auxiliary lipoprotein component domain-containing protein</fullName>
    </recommendedName>
</protein>
<evidence type="ECO:0000256" key="1">
    <source>
        <dbReference type="SAM" id="SignalP"/>
    </source>
</evidence>
<dbReference type="Pfam" id="PF03886">
    <property type="entry name" value="ABC_trans_aux"/>
    <property type="match status" value="1"/>
</dbReference>
<gene>
    <name evidence="3" type="ORF">GCM10009107_59440</name>
</gene>
<feature type="chain" id="PRO_5045871432" description="ABC-type transport auxiliary lipoprotein component domain-containing protein" evidence="1">
    <location>
        <begin position="27"/>
        <end position="202"/>
    </location>
</feature>
<comment type="caution">
    <text evidence="3">The sequence shown here is derived from an EMBL/GenBank/DDBJ whole genome shotgun (WGS) entry which is preliminary data.</text>
</comment>
<accession>A0ABP3VTF5</accession>
<dbReference type="InterPro" id="IPR005586">
    <property type="entry name" value="ABC_trans_aux"/>
</dbReference>
<evidence type="ECO:0000313" key="4">
    <source>
        <dbReference type="Proteomes" id="UP001500279"/>
    </source>
</evidence>
<keyword evidence="1" id="KW-0732">Signal</keyword>
<reference evidence="4" key="1">
    <citation type="journal article" date="2019" name="Int. J. Syst. Evol. Microbiol.">
        <title>The Global Catalogue of Microorganisms (GCM) 10K type strain sequencing project: providing services to taxonomists for standard genome sequencing and annotation.</title>
        <authorList>
            <consortium name="The Broad Institute Genomics Platform"/>
            <consortium name="The Broad Institute Genome Sequencing Center for Infectious Disease"/>
            <person name="Wu L."/>
            <person name="Ma J."/>
        </authorList>
    </citation>
    <scope>NUCLEOTIDE SEQUENCE [LARGE SCALE GENOMIC DNA]</scope>
    <source>
        <strain evidence="4">JCM 15503</strain>
    </source>
</reference>
<evidence type="ECO:0000259" key="2">
    <source>
        <dbReference type="Pfam" id="PF03886"/>
    </source>
</evidence>
<feature type="domain" description="ABC-type transport auxiliary lipoprotein component" evidence="2">
    <location>
        <begin position="37"/>
        <end position="198"/>
    </location>
</feature>
<evidence type="ECO:0000313" key="3">
    <source>
        <dbReference type="EMBL" id="GAA0769040.1"/>
    </source>
</evidence>
<dbReference type="Gene3D" id="3.40.50.10610">
    <property type="entry name" value="ABC-type transport auxiliary lipoprotein component"/>
    <property type="match status" value="1"/>
</dbReference>
<sequence>MTRPTPAFSALSALLLSAWLAGCASSAPPPRFYRLPLDTPTAATLAPAATPRPGAWLLQLPVRMPEYLERDALWLPTGGSDLTPLPDQRWAEPLREAVPRLLRHDLAQLLGNDKVWSGSAPTGVAVAGTLKLELLALEATPERNGVRLSARWSLVDPLNKQPPQVGQADLLAPSAGPAPGQLVDAHRLALWQLAQQLARGLP</sequence>
<keyword evidence="4" id="KW-1185">Reference proteome</keyword>
<organism evidence="3 4">
    <name type="scientific">Ideonella azotifigens</name>
    <dbReference type="NCBI Taxonomy" id="513160"/>
    <lineage>
        <taxon>Bacteria</taxon>
        <taxon>Pseudomonadati</taxon>
        <taxon>Pseudomonadota</taxon>
        <taxon>Betaproteobacteria</taxon>
        <taxon>Burkholderiales</taxon>
        <taxon>Sphaerotilaceae</taxon>
        <taxon>Ideonella</taxon>
    </lineage>
</organism>
<feature type="signal peptide" evidence="1">
    <location>
        <begin position="1"/>
        <end position="26"/>
    </location>
</feature>